<dbReference type="GO" id="GO:0030244">
    <property type="term" value="P:cellulose biosynthetic process"/>
    <property type="evidence" value="ECO:0007669"/>
    <property type="project" value="InterPro"/>
</dbReference>
<dbReference type="GO" id="GO:0016760">
    <property type="term" value="F:cellulose synthase (UDP-forming) activity"/>
    <property type="evidence" value="ECO:0007669"/>
    <property type="project" value="InterPro"/>
</dbReference>
<organism evidence="8">
    <name type="scientific">Quercus suber</name>
    <name type="common">Cork oak</name>
    <dbReference type="NCBI Taxonomy" id="58331"/>
    <lineage>
        <taxon>Eukaryota</taxon>
        <taxon>Viridiplantae</taxon>
        <taxon>Streptophyta</taxon>
        <taxon>Embryophyta</taxon>
        <taxon>Tracheophyta</taxon>
        <taxon>Spermatophyta</taxon>
        <taxon>Magnoliopsida</taxon>
        <taxon>eudicotyledons</taxon>
        <taxon>Gunneridae</taxon>
        <taxon>Pentapetalae</taxon>
        <taxon>rosids</taxon>
        <taxon>fabids</taxon>
        <taxon>Fagales</taxon>
        <taxon>Fagaceae</taxon>
        <taxon>Quercus</taxon>
    </lineage>
</organism>
<evidence type="ECO:0000256" key="4">
    <source>
        <dbReference type="ARBA" id="ARBA00022692"/>
    </source>
</evidence>
<evidence type="ECO:0000256" key="7">
    <source>
        <dbReference type="ARBA" id="ARBA00023316"/>
    </source>
</evidence>
<dbReference type="PANTHER" id="PTHR13301">
    <property type="entry name" value="X-BOX TRANSCRIPTION FACTOR-RELATED"/>
    <property type="match status" value="1"/>
</dbReference>
<evidence type="ECO:0000256" key="3">
    <source>
        <dbReference type="ARBA" id="ARBA00022679"/>
    </source>
</evidence>
<keyword evidence="3" id="KW-0808">Transferase</keyword>
<dbReference type="EMBL" id="PKMF04000003">
    <property type="protein sequence ID" value="KAK7861079.1"/>
    <property type="molecule type" value="Genomic_DNA"/>
</dbReference>
<reference evidence="8" key="2">
    <citation type="journal article" date="2018" name="Sci. Data">
        <title>The draft genome sequence of cork oak.</title>
        <authorList>
            <person name="Ramos A.M."/>
            <person name="Usie A."/>
            <person name="Barbosa P."/>
            <person name="Barros P.M."/>
            <person name="Capote T."/>
            <person name="Chaves I."/>
            <person name="Simoes F."/>
            <person name="Abreu I."/>
            <person name="Carrasquinho I."/>
            <person name="Faro C."/>
            <person name="Guimaraes J.B."/>
            <person name="Mendonca D."/>
            <person name="Nobrega F."/>
            <person name="Rodrigues L."/>
            <person name="Saibo N.J.M."/>
            <person name="Varela M.C."/>
            <person name="Egas C."/>
            <person name="Matos J."/>
            <person name="Miguel C.M."/>
            <person name="Oliveira M.M."/>
            <person name="Ricardo C.P."/>
            <person name="Goncalves S."/>
        </authorList>
    </citation>
    <scope>NUCLEOTIDE SEQUENCE [LARGE SCALE GENOMIC DNA]</scope>
    <source>
        <strain evidence="8">HL8</strain>
    </source>
</reference>
<evidence type="ECO:0000256" key="2">
    <source>
        <dbReference type="ARBA" id="ARBA00022676"/>
    </source>
</evidence>
<evidence type="ECO:0000256" key="1">
    <source>
        <dbReference type="ARBA" id="ARBA00004127"/>
    </source>
</evidence>
<dbReference type="Gene3D" id="3.90.550.10">
    <property type="entry name" value="Spore Coat Polysaccharide Biosynthesis Protein SpsA, Chain A"/>
    <property type="match status" value="1"/>
</dbReference>
<keyword evidence="6" id="KW-0472">Membrane</keyword>
<keyword evidence="7" id="KW-0961">Cell wall biogenesis/degradation</keyword>
<comment type="subcellular location">
    <subcellularLocation>
        <location evidence="1">Endomembrane system</location>
        <topology evidence="1">Multi-pass membrane protein</topology>
    </subcellularLocation>
</comment>
<comment type="caution">
    <text evidence="8">The sequence shown here is derived from an EMBL/GenBank/DDBJ whole genome shotgun (WGS) entry which is preliminary data.</text>
</comment>
<keyword evidence="5" id="KW-1133">Transmembrane helix</keyword>
<dbReference type="AlphaFoldDB" id="A0AAW0MFX3"/>
<accession>A0AAW0MFX3</accession>
<proteinExistence type="predicted"/>
<keyword evidence="2" id="KW-0328">Glycosyltransferase</keyword>
<dbReference type="GO" id="GO:0071555">
    <property type="term" value="P:cell wall organization"/>
    <property type="evidence" value="ECO:0007669"/>
    <property type="project" value="UniProtKB-KW"/>
</dbReference>
<dbReference type="GO" id="GO:0012505">
    <property type="term" value="C:endomembrane system"/>
    <property type="evidence" value="ECO:0007669"/>
    <property type="project" value="UniProtKB-SubCell"/>
</dbReference>
<keyword evidence="4" id="KW-0812">Transmembrane</keyword>
<name>A0AAW0MFX3_QUESU</name>
<evidence type="ECO:0000256" key="5">
    <source>
        <dbReference type="ARBA" id="ARBA00022989"/>
    </source>
</evidence>
<dbReference type="InterPro" id="IPR005150">
    <property type="entry name" value="Cellulose_synth"/>
</dbReference>
<dbReference type="Pfam" id="PF03552">
    <property type="entry name" value="Cellulose_synt"/>
    <property type="match status" value="1"/>
</dbReference>
<dbReference type="InterPro" id="IPR029044">
    <property type="entry name" value="Nucleotide-diphossugar_trans"/>
</dbReference>
<protein>
    <submittedName>
        <fullName evidence="8">Cellulose synthase-like protein e1</fullName>
    </submittedName>
</protein>
<gene>
    <name evidence="8" type="primary">CSLE1_15</name>
    <name evidence="8" type="ORF">CFP56_024360</name>
</gene>
<sequence length="192" mass="22023">KLYKQVKKQRIFKMKLQGNKIMIDGRDKNDVDIYGGRLPMLIRVSSEISNAPFILNLDCDMYANDADIIREKLCFLLDEKKGHEISFVQFPQNYDNITKNDIYACSISVANNVEHVGVDGYGAALYCGTGCLHRRESLYELNVEAKKNADKIVNELEEVSKFLAECSYRKDTQWGKKVLSLSLSIEILSRKW</sequence>
<reference evidence="8" key="1">
    <citation type="submission" date="2017-12" db="EMBL/GenBank/DDBJ databases">
        <authorList>
            <person name="Barbosa P."/>
            <person name="Usie A."/>
            <person name="Ramos A.M."/>
        </authorList>
    </citation>
    <scope>NUCLEOTIDE SEQUENCE</scope>
    <source>
        <strain evidence="8">HL8</strain>
        <tissue evidence="8">Leaves</tissue>
    </source>
</reference>
<evidence type="ECO:0000313" key="8">
    <source>
        <dbReference type="EMBL" id="KAK7861079.1"/>
    </source>
</evidence>
<evidence type="ECO:0000256" key="6">
    <source>
        <dbReference type="ARBA" id="ARBA00023136"/>
    </source>
</evidence>
<dbReference type="GO" id="GO:0016020">
    <property type="term" value="C:membrane"/>
    <property type="evidence" value="ECO:0007669"/>
    <property type="project" value="InterPro"/>
</dbReference>
<reference evidence="8" key="3">
    <citation type="submission" date="2023-07" db="EMBL/GenBank/DDBJ databases">
        <title>An improved reference 1 genome and first organelle genomes of Quercus suber.</title>
        <authorList>
            <consortium name="Genosuber Consortium"/>
            <person name="Usie A."/>
            <person name="Serra O."/>
            <person name="Barros P."/>
        </authorList>
    </citation>
    <scope>NUCLEOTIDE SEQUENCE</scope>
    <source>
        <strain evidence="8">HL8</strain>
        <tissue evidence="8">Leaves</tissue>
    </source>
</reference>
<feature type="non-terminal residue" evidence="8">
    <location>
        <position position="1"/>
    </location>
</feature>